<comment type="caution">
    <text evidence="2">The sequence shown here is derived from an EMBL/GenBank/DDBJ whole genome shotgun (WGS) entry which is preliminary data.</text>
</comment>
<evidence type="ECO:0008006" key="4">
    <source>
        <dbReference type="Google" id="ProtNLM"/>
    </source>
</evidence>
<keyword evidence="1" id="KW-1133">Transmembrane helix</keyword>
<keyword evidence="3" id="KW-1185">Reference proteome</keyword>
<proteinExistence type="predicted"/>
<organism evidence="2 3">
    <name type="scientific">Protopolystoma xenopodis</name>
    <dbReference type="NCBI Taxonomy" id="117903"/>
    <lineage>
        <taxon>Eukaryota</taxon>
        <taxon>Metazoa</taxon>
        <taxon>Spiralia</taxon>
        <taxon>Lophotrochozoa</taxon>
        <taxon>Platyhelminthes</taxon>
        <taxon>Monogenea</taxon>
        <taxon>Polyopisthocotylea</taxon>
        <taxon>Polystomatidea</taxon>
        <taxon>Polystomatidae</taxon>
        <taxon>Protopolystoma</taxon>
    </lineage>
</organism>
<keyword evidence="1" id="KW-0812">Transmembrane</keyword>
<dbReference type="AlphaFoldDB" id="A0A3S4ZLW3"/>
<accession>A0A3S4ZLW3</accession>
<dbReference type="EMBL" id="CAAALY010000071">
    <property type="protein sequence ID" value="VEL06592.1"/>
    <property type="molecule type" value="Genomic_DNA"/>
</dbReference>
<evidence type="ECO:0000256" key="1">
    <source>
        <dbReference type="SAM" id="Phobius"/>
    </source>
</evidence>
<sequence>MAVAGYAVNVIDLAPNFAGLVMGFANSVSTLTGKFLILYTINKLINQQRPRGVVFLVLVN</sequence>
<name>A0A3S4ZLW3_9PLAT</name>
<dbReference type="Proteomes" id="UP000784294">
    <property type="component" value="Unassembled WGS sequence"/>
</dbReference>
<dbReference type="OrthoDB" id="6284390at2759"/>
<reference evidence="2" key="1">
    <citation type="submission" date="2018-11" db="EMBL/GenBank/DDBJ databases">
        <authorList>
            <consortium name="Pathogen Informatics"/>
        </authorList>
    </citation>
    <scope>NUCLEOTIDE SEQUENCE</scope>
</reference>
<feature type="transmembrane region" description="Helical" evidence="1">
    <location>
        <begin position="20"/>
        <end position="41"/>
    </location>
</feature>
<keyword evidence="1" id="KW-0472">Membrane</keyword>
<evidence type="ECO:0000313" key="2">
    <source>
        <dbReference type="EMBL" id="VEL06592.1"/>
    </source>
</evidence>
<gene>
    <name evidence="2" type="ORF">PXEA_LOCUS32</name>
</gene>
<protein>
    <recommendedName>
        <fullName evidence="4">Major facilitator superfamily (MFS) profile domain-containing protein</fullName>
    </recommendedName>
</protein>
<evidence type="ECO:0000313" key="3">
    <source>
        <dbReference type="Proteomes" id="UP000784294"/>
    </source>
</evidence>